<dbReference type="OrthoDB" id="9802051at2"/>
<dbReference type="AlphaFoldDB" id="A0A0X3AQS3"/>
<dbReference type="GO" id="GO:0003677">
    <property type="term" value="F:DNA binding"/>
    <property type="evidence" value="ECO:0007669"/>
    <property type="project" value="UniProtKB-KW"/>
</dbReference>
<keyword evidence="6" id="KW-1185">Reference proteome</keyword>
<evidence type="ECO:0000313" key="5">
    <source>
        <dbReference type="EMBL" id="CVK16726.1"/>
    </source>
</evidence>
<dbReference type="STRING" id="1586267.GCA_001418685_01589"/>
<protein>
    <submittedName>
        <fullName evidence="5">Chromosome partitioning protein, ParB family</fullName>
    </submittedName>
</protein>
<dbReference type="EMBL" id="FCOR01000010">
    <property type="protein sequence ID" value="CVK16726.1"/>
    <property type="molecule type" value="Genomic_DNA"/>
</dbReference>
<name>A0A0X3AQS3_9FLAO</name>
<accession>A0A0X3AQS3</accession>
<dbReference type="RefSeq" id="WP_055425915.1">
    <property type="nucleotide sequence ID" value="NZ_FCOR01000010.1"/>
</dbReference>
<dbReference type="Pfam" id="PF17762">
    <property type="entry name" value="HTH_ParB"/>
    <property type="match status" value="1"/>
</dbReference>
<dbReference type="InterPro" id="IPR050336">
    <property type="entry name" value="Chromosome_partition/occlusion"/>
</dbReference>
<dbReference type="InterPro" id="IPR036086">
    <property type="entry name" value="ParB/Sulfiredoxin_sf"/>
</dbReference>
<evidence type="ECO:0000256" key="1">
    <source>
        <dbReference type="ARBA" id="ARBA00006295"/>
    </source>
</evidence>
<dbReference type="CDD" id="cd16393">
    <property type="entry name" value="SPO0J_N"/>
    <property type="match status" value="1"/>
</dbReference>
<keyword evidence="2" id="KW-0159">Chromosome partition</keyword>
<dbReference type="SUPFAM" id="SSF110849">
    <property type="entry name" value="ParB/Sulfiredoxin"/>
    <property type="match status" value="1"/>
</dbReference>
<feature type="domain" description="ParB-like N-terminal" evidence="4">
    <location>
        <begin position="40"/>
        <end position="129"/>
    </location>
</feature>
<sequence>MGIEKKRAMGRGLSAILSENSKKVNSAEEKGAEELVGNILEISLDDIITNPNQPRTNFDQKALDELSISIKQLGLIQPITVRKNGDKYDLISGERRYRASKQAGLKKLPAFVRLANDRELLEMALVENIQRKDLDPIEIALSFEKLIEEINITQENLSNRVGKDRSTITNYLRLLKLSPIIQTGIRDGIISMGHGRALISLEEQEKQLFVYEKIVREQLSVRQTENFIRTFKNPKSKKVSKEKELPNHLKKGLKNFEDYFETTIEIKATEKGKGKIIINFDSTEEFERIQKLLE</sequence>
<dbReference type="Gene3D" id="3.90.1530.30">
    <property type="match status" value="1"/>
</dbReference>
<dbReference type="InterPro" id="IPR004437">
    <property type="entry name" value="ParB/RepB/Spo0J"/>
</dbReference>
<dbReference type="PANTHER" id="PTHR33375:SF1">
    <property type="entry name" value="CHROMOSOME-PARTITIONING PROTEIN PARB-RELATED"/>
    <property type="match status" value="1"/>
</dbReference>
<gene>
    <name evidence="5" type="ORF">Ga0061079_1109</name>
</gene>
<reference evidence="5 6" key="1">
    <citation type="submission" date="2016-01" db="EMBL/GenBank/DDBJ databases">
        <authorList>
            <person name="McClelland M."/>
            <person name="Jain A."/>
            <person name="Saraogi P."/>
            <person name="Mendelson R."/>
            <person name="Westerman R."/>
            <person name="SanMiguel P."/>
            <person name="Csonka L."/>
        </authorList>
    </citation>
    <scope>NUCLEOTIDE SEQUENCE [LARGE SCALE GENOMIC DNA]</scope>
    <source>
        <strain evidence="5 6">R-53146</strain>
    </source>
</reference>
<dbReference type="PANTHER" id="PTHR33375">
    <property type="entry name" value="CHROMOSOME-PARTITIONING PROTEIN PARB-RELATED"/>
    <property type="match status" value="1"/>
</dbReference>
<dbReference type="SMART" id="SM00470">
    <property type="entry name" value="ParB"/>
    <property type="match status" value="1"/>
</dbReference>
<dbReference type="FunFam" id="3.90.1530.30:FF:000001">
    <property type="entry name" value="Chromosome partitioning protein ParB"/>
    <property type="match status" value="1"/>
</dbReference>
<dbReference type="FunFam" id="1.10.10.2830:FF:000001">
    <property type="entry name" value="Chromosome partitioning protein ParB"/>
    <property type="match status" value="1"/>
</dbReference>
<dbReference type="InterPro" id="IPR041468">
    <property type="entry name" value="HTH_ParB/Spo0J"/>
</dbReference>
<dbReference type="SUPFAM" id="SSF109709">
    <property type="entry name" value="KorB DNA-binding domain-like"/>
    <property type="match status" value="1"/>
</dbReference>
<comment type="similarity">
    <text evidence="1">Belongs to the ParB family.</text>
</comment>
<proteinExistence type="inferred from homology"/>
<dbReference type="InterPro" id="IPR003115">
    <property type="entry name" value="ParB_N"/>
</dbReference>
<dbReference type="InterPro" id="IPR057240">
    <property type="entry name" value="ParB_dimer_C"/>
</dbReference>
<dbReference type="Gene3D" id="1.10.10.2830">
    <property type="match status" value="1"/>
</dbReference>
<evidence type="ECO:0000259" key="4">
    <source>
        <dbReference type="SMART" id="SM00470"/>
    </source>
</evidence>
<dbReference type="GO" id="GO:0007059">
    <property type="term" value="P:chromosome segregation"/>
    <property type="evidence" value="ECO:0007669"/>
    <property type="project" value="UniProtKB-KW"/>
</dbReference>
<evidence type="ECO:0000256" key="3">
    <source>
        <dbReference type="ARBA" id="ARBA00023125"/>
    </source>
</evidence>
<organism evidence="5 6">
    <name type="scientific">Apibacter mensalis</name>
    <dbReference type="NCBI Taxonomy" id="1586267"/>
    <lineage>
        <taxon>Bacteria</taxon>
        <taxon>Pseudomonadati</taxon>
        <taxon>Bacteroidota</taxon>
        <taxon>Flavobacteriia</taxon>
        <taxon>Flavobacteriales</taxon>
        <taxon>Weeksellaceae</taxon>
        <taxon>Apibacter</taxon>
    </lineage>
</organism>
<dbReference type="Pfam" id="PF02195">
    <property type="entry name" value="ParB_N"/>
    <property type="match status" value="1"/>
</dbReference>
<dbReference type="Pfam" id="PF23552">
    <property type="entry name" value="ParB_C"/>
    <property type="match status" value="1"/>
</dbReference>
<dbReference type="GO" id="GO:0005694">
    <property type="term" value="C:chromosome"/>
    <property type="evidence" value="ECO:0007669"/>
    <property type="project" value="TreeGrafter"/>
</dbReference>
<dbReference type="NCBIfam" id="TIGR00180">
    <property type="entry name" value="parB_part"/>
    <property type="match status" value="1"/>
</dbReference>
<evidence type="ECO:0000313" key="6">
    <source>
        <dbReference type="Proteomes" id="UP000182761"/>
    </source>
</evidence>
<dbReference type="Proteomes" id="UP000182761">
    <property type="component" value="Unassembled WGS sequence"/>
</dbReference>
<evidence type="ECO:0000256" key="2">
    <source>
        <dbReference type="ARBA" id="ARBA00022829"/>
    </source>
</evidence>
<keyword evidence="3" id="KW-0238">DNA-binding</keyword>